<dbReference type="AlphaFoldDB" id="A0A1H3ZYI5"/>
<feature type="non-terminal residue" evidence="1">
    <location>
        <position position="40"/>
    </location>
</feature>
<protein>
    <submittedName>
        <fullName evidence="1">Uncharacterized protein</fullName>
    </submittedName>
</protein>
<dbReference type="Proteomes" id="UP000199656">
    <property type="component" value="Unassembled WGS sequence"/>
</dbReference>
<name>A0A1H3ZYI5_9BACT</name>
<evidence type="ECO:0000313" key="1">
    <source>
        <dbReference type="EMBL" id="SEA28725.1"/>
    </source>
</evidence>
<accession>A0A1H3ZYI5</accession>
<evidence type="ECO:0000313" key="2">
    <source>
        <dbReference type="Proteomes" id="UP000199656"/>
    </source>
</evidence>
<reference evidence="2" key="1">
    <citation type="submission" date="2016-10" db="EMBL/GenBank/DDBJ databases">
        <authorList>
            <person name="Varghese N."/>
            <person name="Submissions S."/>
        </authorList>
    </citation>
    <scope>NUCLEOTIDE SEQUENCE [LARGE SCALE GENOMIC DNA]</scope>
    <source>
        <strain evidence="2">DSM 23920</strain>
    </source>
</reference>
<dbReference type="EMBL" id="FNRL01000005">
    <property type="protein sequence ID" value="SEA28725.1"/>
    <property type="molecule type" value="Genomic_DNA"/>
</dbReference>
<keyword evidence="2" id="KW-1185">Reference proteome</keyword>
<gene>
    <name evidence="1" type="ORF">SAMN05660909_01364</name>
</gene>
<proteinExistence type="predicted"/>
<organism evidence="1 2">
    <name type="scientific">Chitinophaga terrae</name>
    <name type="common">ex Kim and Jung 2007</name>
    <dbReference type="NCBI Taxonomy" id="408074"/>
    <lineage>
        <taxon>Bacteria</taxon>
        <taxon>Pseudomonadati</taxon>
        <taxon>Bacteroidota</taxon>
        <taxon>Chitinophagia</taxon>
        <taxon>Chitinophagales</taxon>
        <taxon>Chitinophagaceae</taxon>
        <taxon>Chitinophaga</taxon>
    </lineage>
</organism>
<sequence>MVVGKQSSEIAGKGAKFFGCGFLTGASFGMQRRKGVLDRS</sequence>